<keyword evidence="5" id="KW-1185">Reference proteome</keyword>
<dbReference type="InterPro" id="IPR038277">
    <property type="entry name" value="UreF_sf"/>
</dbReference>
<dbReference type="Gene3D" id="1.10.4190.10">
    <property type="entry name" value="Urease accessory protein UreF"/>
    <property type="match status" value="1"/>
</dbReference>
<dbReference type="AlphaFoldDB" id="A0A242K124"/>
<evidence type="ECO:0000313" key="5">
    <source>
        <dbReference type="Proteomes" id="UP000194933"/>
    </source>
</evidence>
<dbReference type="InterPro" id="IPR002639">
    <property type="entry name" value="UreF"/>
</dbReference>
<proteinExistence type="inferred from homology"/>
<comment type="subcellular location">
    <subcellularLocation>
        <location evidence="3">Cytoplasm</location>
    </subcellularLocation>
</comment>
<dbReference type="GO" id="GO:0016151">
    <property type="term" value="F:nickel cation binding"/>
    <property type="evidence" value="ECO:0007669"/>
    <property type="project" value="UniProtKB-UniRule"/>
</dbReference>
<reference evidence="4 5" key="1">
    <citation type="submission" date="2017-05" db="EMBL/GenBank/DDBJ databases">
        <title>The Genome Sequence of Enterococcus sp. 10A9_DIV0425.</title>
        <authorList>
            <consortium name="The Broad Institute Genomics Platform"/>
            <consortium name="The Broad Institute Genomic Center for Infectious Diseases"/>
            <person name="Earl A."/>
            <person name="Manson A."/>
            <person name="Schwartman J."/>
            <person name="Gilmore M."/>
            <person name="Abouelleil A."/>
            <person name="Cao P."/>
            <person name="Chapman S."/>
            <person name="Cusick C."/>
            <person name="Shea T."/>
            <person name="Young S."/>
            <person name="Neafsey D."/>
            <person name="Nusbaum C."/>
            <person name="Birren B."/>
        </authorList>
    </citation>
    <scope>NUCLEOTIDE SEQUENCE [LARGE SCALE GENOMIC DNA]</scope>
    <source>
        <strain evidence="4 5">10A9_DIV0425</strain>
    </source>
</reference>
<dbReference type="Proteomes" id="UP000194933">
    <property type="component" value="Unassembled WGS sequence"/>
</dbReference>
<dbReference type="PIRSF" id="PIRSF009467">
    <property type="entry name" value="Ureas_acces_UreF"/>
    <property type="match status" value="1"/>
</dbReference>
<dbReference type="PANTHER" id="PTHR33620:SF1">
    <property type="entry name" value="UREASE ACCESSORY PROTEIN F"/>
    <property type="match status" value="1"/>
</dbReference>
<evidence type="ECO:0000256" key="2">
    <source>
        <dbReference type="ARBA" id="ARBA00023186"/>
    </source>
</evidence>
<dbReference type="RefSeq" id="WP_242690596.1">
    <property type="nucleotide sequence ID" value="NZ_NGMO01000002.1"/>
</dbReference>
<organism evidence="4 5">
    <name type="scientific">Candidatus Enterococcus wittei</name>
    <dbReference type="NCBI Taxonomy" id="1987383"/>
    <lineage>
        <taxon>Bacteria</taxon>
        <taxon>Bacillati</taxon>
        <taxon>Bacillota</taxon>
        <taxon>Bacilli</taxon>
        <taxon>Lactobacillales</taxon>
        <taxon>Enterococcaceae</taxon>
        <taxon>Enterococcus</taxon>
    </lineage>
</organism>
<accession>A0A242K124</accession>
<comment type="caution">
    <text evidence="4">The sequence shown here is derived from an EMBL/GenBank/DDBJ whole genome shotgun (WGS) entry which is preliminary data.</text>
</comment>
<comment type="function">
    <text evidence="3">Required for maturation of urease via the functional incorporation of the urease nickel metallocenter.</text>
</comment>
<dbReference type="PANTHER" id="PTHR33620">
    <property type="entry name" value="UREASE ACCESSORY PROTEIN F"/>
    <property type="match status" value="1"/>
</dbReference>
<dbReference type="STRING" id="1987383.A5844_001296"/>
<evidence type="ECO:0000256" key="1">
    <source>
        <dbReference type="ARBA" id="ARBA00022988"/>
    </source>
</evidence>
<keyword evidence="1 3" id="KW-0996">Nickel insertion</keyword>
<dbReference type="Pfam" id="PF01730">
    <property type="entry name" value="UreF"/>
    <property type="match status" value="1"/>
</dbReference>
<evidence type="ECO:0000256" key="3">
    <source>
        <dbReference type="HAMAP-Rule" id="MF_01385"/>
    </source>
</evidence>
<keyword evidence="2 3" id="KW-0143">Chaperone</keyword>
<comment type="subunit">
    <text evidence="3">UreD, UreF and UreG form a complex that acts as a GTP-hydrolysis-dependent molecular chaperone, activating the urease apoprotein by helping to assemble the nickel containing metallocenter of UreC. The UreE protein probably delivers the nickel.</text>
</comment>
<name>A0A242K124_9ENTE</name>
<keyword evidence="3" id="KW-0963">Cytoplasm</keyword>
<comment type="similarity">
    <text evidence="3">Belongs to the UreF family.</text>
</comment>
<dbReference type="GO" id="GO:0005737">
    <property type="term" value="C:cytoplasm"/>
    <property type="evidence" value="ECO:0007669"/>
    <property type="project" value="UniProtKB-SubCell"/>
</dbReference>
<protein>
    <recommendedName>
        <fullName evidence="3">Urease accessory protein UreF</fullName>
    </recommendedName>
</protein>
<gene>
    <name evidence="3" type="primary">ureF</name>
    <name evidence="4" type="ORF">A5844_001296</name>
</gene>
<sequence length="228" mass="26237">MKLLQYLEVIQVCDSTFPIGTFNHSYGMETYLREDTINDSKAFAQWLKAYLDTQFRYGEGLLIKLCYENLPQNVDELWTYDKIITHSTQALETRKGTKMVAKQMIQLIQSLYSIELLDYYEKRINEGLSHGHPAIIFAIFTKELGLSVSESICFYGYSILSTMIQNAVRAIPLGQKDGQLILSQLFPELVDLSESINDLDRSYLGAMMPGIELAQIRHETQMFRLFMS</sequence>
<dbReference type="HAMAP" id="MF_01385">
    <property type="entry name" value="UreF"/>
    <property type="match status" value="1"/>
</dbReference>
<dbReference type="EMBL" id="NGMO01000002">
    <property type="protein sequence ID" value="OTP11162.1"/>
    <property type="molecule type" value="Genomic_DNA"/>
</dbReference>
<evidence type="ECO:0000313" key="4">
    <source>
        <dbReference type="EMBL" id="OTP11162.1"/>
    </source>
</evidence>